<feature type="region of interest" description="Disordered" evidence="1">
    <location>
        <begin position="688"/>
        <end position="752"/>
    </location>
</feature>
<feature type="region of interest" description="Disordered" evidence="1">
    <location>
        <begin position="2816"/>
        <end position="2847"/>
    </location>
</feature>
<feature type="domain" description="U3 small nucleolar RNA-associated protein 20" evidence="2">
    <location>
        <begin position="2693"/>
        <end position="2978"/>
    </location>
</feature>
<dbReference type="GO" id="GO:0030686">
    <property type="term" value="C:90S preribosome"/>
    <property type="evidence" value="ECO:0007669"/>
    <property type="project" value="TreeGrafter"/>
</dbReference>
<proteinExistence type="predicted"/>
<feature type="region of interest" description="Disordered" evidence="1">
    <location>
        <begin position="3833"/>
        <end position="3864"/>
    </location>
</feature>
<reference evidence="3 4" key="1">
    <citation type="submission" date="2013-02" db="EMBL/GenBank/DDBJ databases">
        <title>The Genome Sequence of Plasmodium inui San Antonio 1.</title>
        <authorList>
            <consortium name="The Broad Institute Genome Sequencing Platform"/>
            <consortium name="The Broad Institute Genome Sequencing Center for Infectious Disease"/>
            <person name="Neafsey D."/>
            <person name="Cheeseman I."/>
            <person name="Volkman S."/>
            <person name="Adams J."/>
            <person name="Walker B."/>
            <person name="Young S.K."/>
            <person name="Zeng Q."/>
            <person name="Gargeya S."/>
            <person name="Fitzgerald M."/>
            <person name="Haas B."/>
            <person name="Abouelleil A."/>
            <person name="Alvarado L."/>
            <person name="Arachchi H.M."/>
            <person name="Berlin A.M."/>
            <person name="Chapman S.B."/>
            <person name="Dewar J."/>
            <person name="Goldberg J."/>
            <person name="Griggs A."/>
            <person name="Gujja S."/>
            <person name="Hansen M."/>
            <person name="Howarth C."/>
            <person name="Imamovic A."/>
            <person name="Larimer J."/>
            <person name="McCowan C."/>
            <person name="Murphy C."/>
            <person name="Neiman D."/>
            <person name="Pearson M."/>
            <person name="Priest M."/>
            <person name="Roberts A."/>
            <person name="Saif S."/>
            <person name="Shea T."/>
            <person name="Sisk P."/>
            <person name="Sykes S."/>
            <person name="Wortman J."/>
            <person name="Nusbaum C."/>
            <person name="Birren B."/>
        </authorList>
    </citation>
    <scope>NUCLEOTIDE SEQUENCE [LARGE SCALE GENOMIC DNA]</scope>
    <source>
        <strain evidence="3 4">San Antonio 1</strain>
    </source>
</reference>
<dbReference type="EMBL" id="KI965471">
    <property type="protein sequence ID" value="EUD66556.1"/>
    <property type="molecule type" value="Genomic_DNA"/>
</dbReference>
<dbReference type="PANTHER" id="PTHR17695">
    <property type="entry name" value="SMALL SUBUNIT PROCESSOME COMPONENT 20 HOMOLOG"/>
    <property type="match status" value="1"/>
</dbReference>
<feature type="compositionally biased region" description="Polar residues" evidence="1">
    <location>
        <begin position="3648"/>
        <end position="3660"/>
    </location>
</feature>
<feature type="compositionally biased region" description="Basic and acidic residues" evidence="1">
    <location>
        <begin position="2203"/>
        <end position="2219"/>
    </location>
</feature>
<dbReference type="GO" id="GO:0032040">
    <property type="term" value="C:small-subunit processome"/>
    <property type="evidence" value="ECO:0007669"/>
    <property type="project" value="TreeGrafter"/>
</dbReference>
<keyword evidence="4" id="KW-1185">Reference proteome</keyword>
<dbReference type="Pfam" id="PF20416">
    <property type="entry name" value="UTP20"/>
    <property type="match status" value="1"/>
</dbReference>
<feature type="region of interest" description="Disordered" evidence="1">
    <location>
        <begin position="3312"/>
        <end position="3352"/>
    </location>
</feature>
<feature type="compositionally biased region" description="Basic and acidic residues" evidence="1">
    <location>
        <begin position="721"/>
        <end position="742"/>
    </location>
</feature>
<protein>
    <submittedName>
        <fullName evidence="3">DNA polymerase phi subunit</fullName>
    </submittedName>
</protein>
<evidence type="ECO:0000259" key="2">
    <source>
        <dbReference type="Pfam" id="PF20416"/>
    </source>
</evidence>
<feature type="region of interest" description="Disordered" evidence="1">
    <location>
        <begin position="2611"/>
        <end position="2649"/>
    </location>
</feature>
<dbReference type="InterPro" id="IPR016024">
    <property type="entry name" value="ARM-type_fold"/>
</dbReference>
<feature type="region of interest" description="Disordered" evidence="1">
    <location>
        <begin position="2193"/>
        <end position="2219"/>
    </location>
</feature>
<dbReference type="InterPro" id="IPR052575">
    <property type="entry name" value="SSU_processome_comp_20"/>
</dbReference>
<feature type="compositionally biased region" description="Polar residues" evidence="1">
    <location>
        <begin position="743"/>
        <end position="752"/>
    </location>
</feature>
<feature type="compositionally biased region" description="Basic residues" evidence="1">
    <location>
        <begin position="2193"/>
        <end position="2202"/>
    </location>
</feature>
<dbReference type="GeneID" id="20038464"/>
<dbReference type="Proteomes" id="UP000030640">
    <property type="component" value="Unassembled WGS sequence"/>
</dbReference>
<feature type="region of interest" description="Disordered" evidence="1">
    <location>
        <begin position="405"/>
        <end position="451"/>
    </location>
</feature>
<sequence length="4257" mass="493187">MKKSLKNIKLKLRNKKRKGNFVSFYDRIKEINEKEKLQACSVLGGANYDDGFTSQWISHESKDAEDLRRTNFYAALQVYPQNCFNSDFRKCCRELQPYAKNLMLILLNKDKIFGTILKYIQNSKIQNDENYFYKLLVILIKDLKDESKKYIDHILKILYDKINFNNLDLLEEIFNTYTNIFRIMNKKIISNVDRYIKISLPLLQHRNSIVKIFIADSFSYLLRKLSLHDLMECFQKLFSFCDCVKRNKVRDYCDTVSLLMLEALKVDKDKLSRKTLPFLKFIIYSLFLKETYYCEETQSHYEPIEDTQCMHFLKKAVAIFLIDIYNFTKNGTFEFVEVFLTFILRNYSILFRRYYTHVLVQSDQSTDALHLLISQRGPNGVSSIFPSLANAEGHSSEIVATAHDLQDEDDGGSEASPPSHAPDGTLERSSELGSRSRHSNNDDQFCDDHPRLRSNQAQSSAMQRTAFFAKEIFHSCTNFFLKKILNIWIERNSEQKCIIVETALRELNKYAQDVNRLKLNYVSFFYVWHIYDHMFFLLNPDMVSNEGIKNMFISLVKVFMSIMTAEQWNNLSGHHPLRDSLFRCFIINVEELLSRKNNSSEDSHLNDVLKCIFVYIARDVQKVDIFMRVKECHMVSGLKEGAGPSHLPEKESMSNKIDPYNISDEDANLHLGKIFLLFDILKSTTGRESRTLEEKDEDTEAESKRMHKKKRQNGDLVADEQTDKCRPSSERSAFHHRTDNTRKNNIIQEDPPTQMQTELHNLFSITLEKVTNILAILKRTNECPNVNSSKHVKNGEEVLNEPEKNLQTVVQFLFAYVSLLTEISRIDGDILLLCAKHSGNKSKENNFFTLFGEMCDMVEKLKSRHCIGRKLHKEDSSPDMNFYLNNIILDANVMMTMLAKEMHQNSEVIENVLPSNNKFLLNCLDKWDKDQVYGVEYLKKIKNIITNLNEMNIFAHKTDDLYAYLKALKKLFLFYDKGNRKEFLQSIQFVVGICIALKSDKGSHHTTNENNITSGESNNPACYAKLLPLFDCLIYLENEEYLATYEKIYESKIIDVVNYLTFFKSSNIFSDYLLKVATEICIVELVYLLSASLVSIPKAVTVHVRNFLRSYSINKQMGDEEGYHHQLEYYFFVLNEVFKMGKEKLFAVEWEVGRKTAPAADSASDSCEKENPADDNAKDFVEEVDRREDHSGSGASLPCATPLRNLIWQNIEDSEINMRQYVHTQKRNAPPTLPGSKHLNAENALKIAFATINMVIVPQANSLNKSYRAKLLDMYVWIMSYINANFRRFVHELKYYSLLNVVFDIVESLNELCHGHGGAALSVTSTQPQVDQIIHAVKTFVSKFAHSMHILSIPNMIKFLHILCSYNQKLNNYKNDIEEMLLEKNVNITKFLLNIKEEDSSRIIPILIKIIFCILKNKMKKGNKKLKKNMIFYLSNISCDNYCHILISVVYPLVNVYEGSFDYGNLLRYGDKERVLVSFLTNCQGRFAAHWRYQCDTQAVTSTIAAASAAACTEASTNSGEEISLCYDDTFNHSSWHFGNHIIEIKKDALFKNFHFNKSFSLFIEILKIMKYKLDSYMEFFFHVFVTIAHYINVYQMMKKKAKGRRIFLVVKKMESRDKCGSGKVGEAAHIISSPGESEYKDQAKEHLQKFDQNFDHKFDHKSHQKFYHSCDDDRNHDFERAPPREYSVELSAKNSYLKNANKKCIENIQFIMLNYEMTNRNLEKAKDFFAFLFRKNLKNIGKPNLFLKILFDIWSKNESYHEFYDSIIPNSLSVLIKAVNNQIVVSRLSHSEWNALTAKVFDIVLRLCGYDHLSENDLNWCKGEPPKKEQELIRGRSKNRRVLLTILEKRKCSDVSPSKGMKILKPLISDIIVCIKKTILRRYKQFLVEKESGTALRKKSRTDELKIISNKELYILIELSSLNKNQTYNLHVINIIITFVLINAKSLHSTNSDHVQKLKLILVSLKRLLINISRGESERPRWGAKKKPNCNLSCYQEAARNATSPRCADMSHIGNVQEKKRARKRSVHSSHVHSYHHAQKLYVCFKLKTMVYEIVQRCYDVSCRVLAGDLLIMIGCIFLKIRNINRYLEKFKKNMDTFLKKTNELNYNSRVVLKEIVKIPLKNDQAKRQSYYYTFLQIAQIFCGLNICNERSSQHEYDADVQFLIFLDLCNVKISTVMRGYALGREGYPMRSRKRGHVTKGKKTEETQTEETKAEGTKTLETKTPRKFTFDHLFSNSNRLFHEILVRHCSFLIFNEATNEMVRDKSVQFVLFFPQLLKWLLQAFESSDENVSDLSIARDVKICVHFVVNIIIPKALNALKKNVNDFTKIALQIILTTIKLVNPHMDTLKRLDVEPFLREVKNSLVKNYVLNTDIDSLFCFIPVKAKKNEKTHPSDQEKTNFKMLERLLFHDLHHNVVGTFHESKSHQKGRKNEENNKRISIIQNIIDLKSENNAKGVEKLVAITPLLCYYTISKIVVPLALNYILQTNSKKETYNKTLSVNSIKLLGTCTERVGIKVVYNLLELLLSELKKNSFNKVYIEKAVSHIVRTYDFREFQGIQVEQNWARPGGAASDGFRNADEVNRAAEQSERIELTGVKGIETAVKEQPVKSAPGVDSSVNIAPEENAPVKSAAGENAPVEAEPTRKSSPSPLCYKFLRRILPQLKLLMFDKFGTNDKKKQKCYINDQVVDYKNKEAVAKADLVISFLVILNKMNYNFEKELHKIIYRLCFCLSSKNNNVRSESKKTMCFISMYLGLRYFDLIIKQMSDYLTKGYHVPIFLCTVNSILESVLKKKDKFLDKNYLTIGINALNDGNISRSKRKDSERFSGSSATPHSGGGRKAPIAVSPHLTNTPHDAFCTNIFNMIKLEIIKEIDKNTEDVNKKHIKRKTKESKKIYGKNIIKLLTNIVPEKCIENNILIFLESLFSGESFENNQVDKNFIFKKKYIFIVSSYFNNFVKGIEENKSLSPHFVLNIIYKLLTKSVYFFRGDDYQNLLSVMQNSAILLFKYNVSDQAVQTFGSFKKGIQFYVPQEAIEERYLGLNYQQKCVHYPSKGNNNMHIIQGLFQEKSIYDAIGKTKKFDFQILAQVLARGALKLLVYVVKRSSELFTEDRRLKSNGDGLITDANDNFYVTLHSERRYPGGAIKETSTCYSASTTVDDKSLSENENAQKGLFTSIDNENGSATEAVLTSVGNRTGNKGVNHNHEGEGSFSSFPEFIDLIEPLLVYFFCYGKEDVFVLASKCIKIIKKKKFSDFKKFGKLIILSSIDILKNIPNYYSKEFDKLILSCIDTLTYLIRGNNKNDIISWLNSDLSSRGKPSDTVDEPINDDTVSKKKRRLEEGANRRNPHDPLENTAKLKKQKKLNYLLDEKVLSVYYPPLEGGEHLQEEQEESTNSLRYCLINQISLLLESKNHVWELLILFKNCMMREDINNIIRKGSIILKMNSCIDQIFTIMIEESHNLKLSFLCGQIYVDFLMRFPISKKEKKKKFFKILNNLNDENDDSRIATLNALYVFLNRANAKLLKEEFYYVTFASIIVHFTNETNYKCKKMYIFLTTLLLQQVNDLTYVFNSYKILKRNLFFCEKASITYTYLYLLPIFSSIFSERIVSFGQMIQIDDKLAKDERSLVSKEHQKDRRHKIFQLTLQGSDVSTENHRNGQSSARRQDALSVDNSSPEEHTPSQRHNTIRNYFIKELLKSTKKYNTKNTPNISSSLVFAPPSEIILFMKSQLEDLFLSAMFFLIDRTCADVKAFMKEDKLSLQVVTSAQNITHFSSNYEIYAQMDKDLVYLFYKALEQIFTHMDIDLIENLVHEKHAHKMYRRYFLKEDRLEYPNLGGTANREEEANGTTDGEGANGTADGEEPNATGNEDSIHEKLILYFLYFWNFIIQNGLFNKDPYVQIISLKMMLNYIINKMARPFFPLLLVKLFSSDKFIINLILKKVLSLLLNSYFLEHFYIYHREISVFLSKICVLLVNFPWITNGFDDQSGSKGVARERYYAENRGEVKGLCVSSCAKDTDHSHVTGAPNGLAQETFTGGSQMDNHFSGASDVEGDEEFKKVNRILEKEQNEQDKNTSYDRVGTLMMPNLKMTKEMLSYSKFFLVIVTLSRSINIHLINKKKSFVRILTILNTYRNIIQDFPPDLWALENEIINIVLPSLYKVASIFKKKYFVEDENIFEEVNTYNKLLYLSSYAWDIISLLEEKLQNDRATFNKAFIQARQRINRIRFIKKKKKNLLALKNPKLFTLNKSKRREKKKWKRRK</sequence>
<dbReference type="PANTHER" id="PTHR17695:SF11">
    <property type="entry name" value="SMALL SUBUNIT PROCESSOME COMPONENT 20 HOMOLOG"/>
    <property type="match status" value="1"/>
</dbReference>
<dbReference type="OrthoDB" id="360653at2759"/>
<dbReference type="SUPFAM" id="SSF48371">
    <property type="entry name" value="ARM repeat"/>
    <property type="match status" value="3"/>
</dbReference>
<gene>
    <name evidence="3" type="ORF">C922_03190</name>
</gene>
<dbReference type="InterPro" id="IPR046523">
    <property type="entry name" value="UTP20_dom"/>
</dbReference>
<accession>W7AMN6</accession>
<feature type="region of interest" description="Disordered" evidence="1">
    <location>
        <begin position="3648"/>
        <end position="3681"/>
    </location>
</feature>
<dbReference type="RefSeq" id="XP_008817004.1">
    <property type="nucleotide sequence ID" value="XM_008818782.1"/>
</dbReference>
<evidence type="ECO:0000313" key="4">
    <source>
        <dbReference type="Proteomes" id="UP000030640"/>
    </source>
</evidence>
<name>W7AMN6_9APIC</name>
<feature type="compositionally biased region" description="Basic and acidic residues" evidence="1">
    <location>
        <begin position="3336"/>
        <end position="3350"/>
    </location>
</feature>
<evidence type="ECO:0000313" key="3">
    <source>
        <dbReference type="EMBL" id="EUD66556.1"/>
    </source>
</evidence>
<dbReference type="VEuPathDB" id="PlasmoDB:C922_03190"/>
<evidence type="ECO:0000256" key="1">
    <source>
        <dbReference type="SAM" id="MobiDB-lite"/>
    </source>
</evidence>
<organism evidence="3 4">
    <name type="scientific">Plasmodium inui San Antonio 1</name>
    <dbReference type="NCBI Taxonomy" id="1237626"/>
    <lineage>
        <taxon>Eukaryota</taxon>
        <taxon>Sar</taxon>
        <taxon>Alveolata</taxon>
        <taxon>Apicomplexa</taxon>
        <taxon>Aconoidasida</taxon>
        <taxon>Haemosporida</taxon>
        <taxon>Plasmodiidae</taxon>
        <taxon>Plasmodium</taxon>
        <taxon>Plasmodium (Plasmodium)</taxon>
    </lineage>
</organism>